<dbReference type="Proteomes" id="UP001558850">
    <property type="component" value="Unassembled WGS sequence"/>
</dbReference>
<dbReference type="EMBL" id="JBFRCH010000008">
    <property type="protein sequence ID" value="MEX3933647.1"/>
    <property type="molecule type" value="Genomic_DNA"/>
</dbReference>
<accession>A0ACC6U254</accession>
<proteinExistence type="predicted"/>
<evidence type="ECO:0000313" key="1">
    <source>
        <dbReference type="EMBL" id="MEX3933647.1"/>
    </source>
</evidence>
<name>A0ACC6U254_9BURK</name>
<gene>
    <name evidence="1" type="ORF">AB4Y32_17870</name>
</gene>
<sequence length="648" mass="65982">MSGANVAVAGDTLDNTNGAIGNVARTTGDVTVTTTGAINNTNGQMGATHDLSVSASTLTGGGAYNAANDVAVSLQGDFAPTADVQFNAGHNLSFTLPGTFTNGAVVQAVNDLNVNAGDIENSGVMMAGGTLTTHSNTLENTNAIVGGSVSLNANSSITNVGPTALIGATDSHGKLELLAPDIENRDGTTATDTQATTAIYGLGKVVLAGGKNADGSYSNANAIRNQSGLIESAGDMELHASQVTNSRTTMTTTGLNQPVDPTLLAQLGISLSGCTALDVTACSAGHPYVGWSSQGDPSLVGGAYTQPPHGGQWNSGYQYTTFTGVALANLITGISPQAQIIAGGNLDASNVGLFQNYWSAVAAAGNIAAPVTLDQSSWQGQTAPQVQVTYSGYYHYTNYDHSIGDWTLPFGDAPFAGSHPGGYAQAAPADIRTYALPGYESTFVAGGSLSGTGVSINNTAGNAGIPSLGLAPGQALSSVTVSGVSGSASGAKSGAATVNGGSGMVNPVIASATAQNVRQNLTVRQGGLFSPATMPGAPYLIETNPAFTNQKTFISSDYYLQQLGLNPQTTEKRLGDGFYEQQLVRNQITSLTGKAMLGPYTDLQSMYQSLLAAGASLSQSLNLALGMSPCRQNRWRRSRATSSSCRPR</sequence>
<evidence type="ECO:0000313" key="2">
    <source>
        <dbReference type="Proteomes" id="UP001558850"/>
    </source>
</evidence>
<keyword evidence="2" id="KW-1185">Reference proteome</keyword>
<organism evidence="1 2">
    <name type="scientific">Paraburkholderia phymatum</name>
    <dbReference type="NCBI Taxonomy" id="148447"/>
    <lineage>
        <taxon>Bacteria</taxon>
        <taxon>Pseudomonadati</taxon>
        <taxon>Pseudomonadota</taxon>
        <taxon>Betaproteobacteria</taxon>
        <taxon>Burkholderiales</taxon>
        <taxon>Burkholderiaceae</taxon>
        <taxon>Paraburkholderia</taxon>
    </lineage>
</organism>
<protein>
    <submittedName>
        <fullName evidence="1">Uncharacterized protein</fullName>
    </submittedName>
</protein>
<reference evidence="1" key="1">
    <citation type="submission" date="2024-07" db="EMBL/GenBank/DDBJ databases">
        <title>A survey of Mimosa microsymbionts across Brazilian biomes reveals a high diversity of Paraburkholderia nodulating endemic species, but also that Cupriavidus is common as a symbiont of widespread species.</title>
        <authorList>
            <person name="Rouws L."/>
            <person name="Barauna A."/>
            <person name="Beukes C."/>
            <person name="Rouws J.R.C."/>
            <person name="De Faria S.M."/>
            <person name="Gross E."/>
            <person name="Bueno Dos Reis Junior F."/>
            <person name="Simon M.F."/>
            <person name="Maluk M."/>
            <person name="Odee D.W."/>
            <person name="Kenicer G."/>
            <person name="Young J.P.W."/>
            <person name="Reis V.M."/>
            <person name="Zilli J."/>
            <person name="James E.K."/>
        </authorList>
    </citation>
    <scope>NUCLEOTIDE SEQUENCE</scope>
    <source>
        <strain evidence="1">EG181B</strain>
    </source>
</reference>
<comment type="caution">
    <text evidence="1">The sequence shown here is derived from an EMBL/GenBank/DDBJ whole genome shotgun (WGS) entry which is preliminary data.</text>
</comment>